<dbReference type="EMBL" id="OY731403">
    <property type="protein sequence ID" value="CAJ1961981.1"/>
    <property type="molecule type" value="Genomic_DNA"/>
</dbReference>
<keyword evidence="1" id="KW-0472">Membrane</keyword>
<accession>A0AA86SJB1</accession>
<feature type="transmembrane region" description="Helical" evidence="1">
    <location>
        <begin position="213"/>
        <end position="235"/>
    </location>
</feature>
<feature type="transmembrane region" description="Helical" evidence="1">
    <location>
        <begin position="269"/>
        <end position="292"/>
    </location>
</feature>
<organism evidence="2 3">
    <name type="scientific">Sphenostylis stenocarpa</name>
    <dbReference type="NCBI Taxonomy" id="92480"/>
    <lineage>
        <taxon>Eukaryota</taxon>
        <taxon>Viridiplantae</taxon>
        <taxon>Streptophyta</taxon>
        <taxon>Embryophyta</taxon>
        <taxon>Tracheophyta</taxon>
        <taxon>Spermatophyta</taxon>
        <taxon>Magnoliopsida</taxon>
        <taxon>eudicotyledons</taxon>
        <taxon>Gunneridae</taxon>
        <taxon>Pentapetalae</taxon>
        <taxon>rosids</taxon>
        <taxon>fabids</taxon>
        <taxon>Fabales</taxon>
        <taxon>Fabaceae</taxon>
        <taxon>Papilionoideae</taxon>
        <taxon>50 kb inversion clade</taxon>
        <taxon>NPAAA clade</taxon>
        <taxon>indigoferoid/millettioid clade</taxon>
        <taxon>Phaseoleae</taxon>
        <taxon>Sphenostylis</taxon>
    </lineage>
</organism>
<keyword evidence="1" id="KW-1133">Transmembrane helix</keyword>
<protein>
    <submittedName>
        <fullName evidence="2">Uncharacterized protein</fullName>
    </submittedName>
</protein>
<dbReference type="Gramene" id="rna-AYBTSS11_LOCUS19007">
    <property type="protein sequence ID" value="CAJ1961981.1"/>
    <property type="gene ID" value="gene-AYBTSS11_LOCUS19007"/>
</dbReference>
<dbReference type="Proteomes" id="UP001189624">
    <property type="component" value="Chromosome 6"/>
</dbReference>
<dbReference type="PANTHER" id="PTHR33133:SF1">
    <property type="entry name" value="EXPRESSED PROTEIN-RELATED"/>
    <property type="match status" value="1"/>
</dbReference>
<feature type="transmembrane region" description="Helical" evidence="1">
    <location>
        <begin position="123"/>
        <end position="142"/>
    </location>
</feature>
<evidence type="ECO:0000313" key="2">
    <source>
        <dbReference type="EMBL" id="CAJ1961981.1"/>
    </source>
</evidence>
<sequence>MTSTGARNRLQKKSFSAYEVTRNEFLIDHGGMAFPAGCGRWDCAFGKRTEKQGWVNLIAGERTEKLGLQVSLKRGPLPIEKKNAAKDEVQSMGYGPAWFSILILFKIVGATFRYVSFIAQVEAFTVLGISMFSLQMPIYYILASQKKVDSEAELSIKSLILILTKPARSLLVTWFLVRIIKLAYTFFGLLVLHRQMELITNSSCEQQHDLSQVLASNIGTMIFVAGGVLIFAYVATFGNLAIDISVREEIGGTRALKKASEVLEGKRKLIGFLVNLVLGVISVWLFEGYVYLNTCSKVSVESKRFMLMNIWHYGIYQVEFYTWISFSFMYSMWKKDRGEVKFQPQGSLKRILMEEEEEEEEEKEPLI</sequence>
<keyword evidence="3" id="KW-1185">Reference proteome</keyword>
<evidence type="ECO:0000256" key="1">
    <source>
        <dbReference type="SAM" id="Phobius"/>
    </source>
</evidence>
<feature type="transmembrane region" description="Helical" evidence="1">
    <location>
        <begin position="171"/>
        <end position="192"/>
    </location>
</feature>
<feature type="transmembrane region" description="Helical" evidence="1">
    <location>
        <begin position="97"/>
        <end position="116"/>
    </location>
</feature>
<evidence type="ECO:0000313" key="3">
    <source>
        <dbReference type="Proteomes" id="UP001189624"/>
    </source>
</evidence>
<proteinExistence type="predicted"/>
<name>A0AA86SJB1_9FABA</name>
<reference evidence="2" key="1">
    <citation type="submission" date="2023-10" db="EMBL/GenBank/DDBJ databases">
        <authorList>
            <person name="Domelevo Entfellner J.-B."/>
        </authorList>
    </citation>
    <scope>NUCLEOTIDE SEQUENCE</scope>
</reference>
<feature type="transmembrane region" description="Helical" evidence="1">
    <location>
        <begin position="313"/>
        <end position="333"/>
    </location>
</feature>
<gene>
    <name evidence="2" type="ORF">AYBTSS11_LOCUS19007</name>
</gene>
<dbReference type="PANTHER" id="PTHR33133">
    <property type="entry name" value="OS08G0107100 PROTEIN-RELATED"/>
    <property type="match status" value="1"/>
</dbReference>
<dbReference type="AlphaFoldDB" id="A0AA86SJB1"/>
<keyword evidence="1" id="KW-0812">Transmembrane</keyword>